<name>A0A507FJ97_9FUNG</name>
<dbReference type="Pfam" id="PF07973">
    <property type="entry name" value="tRNA_SAD"/>
    <property type="match status" value="1"/>
</dbReference>
<evidence type="ECO:0000256" key="6">
    <source>
        <dbReference type="ARBA" id="ARBA00022927"/>
    </source>
</evidence>
<comment type="similarity">
    <text evidence="3">Belongs to the class-II aminoacyl-tRNA synthetase family. Alax-L subfamily.</text>
</comment>
<evidence type="ECO:0000256" key="5">
    <source>
        <dbReference type="ARBA" id="ARBA00022517"/>
    </source>
</evidence>
<evidence type="ECO:0000256" key="1">
    <source>
        <dbReference type="ARBA" id="ARBA00004123"/>
    </source>
</evidence>
<keyword evidence="7" id="KW-0539">Nucleus</keyword>
<dbReference type="InterPro" id="IPR007949">
    <property type="entry name" value="SDA1_MD"/>
</dbReference>
<dbReference type="InterPro" id="IPR012947">
    <property type="entry name" value="tRNA_SAD"/>
</dbReference>
<comment type="caution">
    <text evidence="10">The sequence shown here is derived from an EMBL/GenBank/DDBJ whole genome shotgun (WGS) entry which is preliminary data.</text>
</comment>
<dbReference type="SUPFAM" id="SSF48371">
    <property type="entry name" value="ARM repeat"/>
    <property type="match status" value="1"/>
</dbReference>
<evidence type="ECO:0000313" key="11">
    <source>
        <dbReference type="Proteomes" id="UP000320333"/>
    </source>
</evidence>
<evidence type="ECO:0000256" key="2">
    <source>
        <dbReference type="ARBA" id="ARBA00005783"/>
    </source>
</evidence>
<dbReference type="Pfam" id="PF08158">
    <property type="entry name" value="SDA1_HEAT"/>
    <property type="match status" value="1"/>
</dbReference>
<accession>A0A507FJ97</accession>
<proteinExistence type="inferred from homology"/>
<feature type="region of interest" description="Disordered" evidence="8">
    <location>
        <begin position="916"/>
        <end position="1037"/>
    </location>
</feature>
<dbReference type="GO" id="GO:0005524">
    <property type="term" value="F:ATP binding"/>
    <property type="evidence" value="ECO:0007669"/>
    <property type="project" value="InterPro"/>
</dbReference>
<dbReference type="InterPro" id="IPR048292">
    <property type="entry name" value="SDA1_C"/>
</dbReference>
<dbReference type="Gene3D" id="2.40.30.130">
    <property type="match status" value="1"/>
</dbReference>
<feature type="compositionally biased region" description="Basic residues" evidence="8">
    <location>
        <begin position="1144"/>
        <end position="1166"/>
    </location>
</feature>
<dbReference type="GO" id="GO:0000055">
    <property type="term" value="P:ribosomal large subunit export from nucleus"/>
    <property type="evidence" value="ECO:0007669"/>
    <property type="project" value="InterPro"/>
</dbReference>
<evidence type="ECO:0000256" key="3">
    <source>
        <dbReference type="ARBA" id="ARBA00008429"/>
    </source>
</evidence>
<organism evidence="10 11">
    <name type="scientific">Chytriomyces confervae</name>
    <dbReference type="NCBI Taxonomy" id="246404"/>
    <lineage>
        <taxon>Eukaryota</taxon>
        <taxon>Fungi</taxon>
        <taxon>Fungi incertae sedis</taxon>
        <taxon>Chytridiomycota</taxon>
        <taxon>Chytridiomycota incertae sedis</taxon>
        <taxon>Chytridiomycetes</taxon>
        <taxon>Chytridiales</taxon>
        <taxon>Chytriomycetaceae</taxon>
        <taxon>Chytriomyces</taxon>
    </lineage>
</organism>
<keyword evidence="6" id="KW-0653">Protein transport</keyword>
<evidence type="ECO:0000259" key="9">
    <source>
        <dbReference type="PROSITE" id="PS50860"/>
    </source>
</evidence>
<dbReference type="GO" id="GO:0006419">
    <property type="term" value="P:alanyl-tRNA aminoacylation"/>
    <property type="evidence" value="ECO:0007669"/>
    <property type="project" value="InterPro"/>
</dbReference>
<dbReference type="GO" id="GO:0005730">
    <property type="term" value="C:nucleolus"/>
    <property type="evidence" value="ECO:0007669"/>
    <property type="project" value="TreeGrafter"/>
</dbReference>
<dbReference type="GO" id="GO:0004813">
    <property type="term" value="F:alanine-tRNA ligase activity"/>
    <property type="evidence" value="ECO:0007669"/>
    <property type="project" value="InterPro"/>
</dbReference>
<keyword evidence="5" id="KW-0690">Ribosome biogenesis</keyword>
<dbReference type="SUPFAM" id="SSF55186">
    <property type="entry name" value="ThrRS/AlaRS common domain"/>
    <property type="match status" value="1"/>
</dbReference>
<dbReference type="InterPro" id="IPR012977">
    <property type="entry name" value="SDA1_N"/>
</dbReference>
<keyword evidence="11" id="KW-1185">Reference proteome</keyword>
<dbReference type="GO" id="GO:0015031">
    <property type="term" value="P:protein transport"/>
    <property type="evidence" value="ECO:0007669"/>
    <property type="project" value="UniProtKB-KW"/>
</dbReference>
<feature type="compositionally biased region" description="Acidic residues" evidence="8">
    <location>
        <begin position="960"/>
        <end position="1000"/>
    </location>
</feature>
<dbReference type="PROSITE" id="PS50860">
    <property type="entry name" value="AA_TRNA_LIGASE_II_ALA"/>
    <property type="match status" value="1"/>
</dbReference>
<feature type="compositionally biased region" description="Basic and acidic residues" evidence="8">
    <location>
        <begin position="1013"/>
        <end position="1026"/>
    </location>
</feature>
<evidence type="ECO:0000256" key="8">
    <source>
        <dbReference type="SAM" id="MobiDB-lite"/>
    </source>
</evidence>
<keyword evidence="4" id="KW-0813">Transport</keyword>
<dbReference type="InterPro" id="IPR018163">
    <property type="entry name" value="Thr/Ala-tRNA-synth_IIc_edit"/>
</dbReference>
<keyword evidence="10" id="KW-0436">Ligase</keyword>
<dbReference type="InterPro" id="IPR018165">
    <property type="entry name" value="Ala-tRNA-synth_IIc_core"/>
</dbReference>
<feature type="domain" description="Alanyl-transfer RNA synthetases family profile" evidence="9">
    <location>
        <begin position="1"/>
        <end position="255"/>
    </location>
</feature>
<reference evidence="10 11" key="1">
    <citation type="journal article" date="2019" name="Sci. Rep.">
        <title>Comparative genomics of chytrid fungi reveal insights into the obligate biotrophic and pathogenic lifestyle of Synchytrium endobioticum.</title>
        <authorList>
            <person name="van de Vossenberg B.T.L.H."/>
            <person name="Warris S."/>
            <person name="Nguyen H.D.T."/>
            <person name="van Gent-Pelzer M.P.E."/>
            <person name="Joly D.L."/>
            <person name="van de Geest H.C."/>
            <person name="Bonants P.J.M."/>
            <person name="Smith D.S."/>
            <person name="Levesque C.A."/>
            <person name="van der Lee T.A.J."/>
        </authorList>
    </citation>
    <scope>NUCLEOTIDE SEQUENCE [LARGE SCALE GENOMIC DNA]</scope>
    <source>
        <strain evidence="10 11">CBS 675.73</strain>
    </source>
</reference>
<dbReference type="Gene3D" id="3.30.980.10">
    <property type="entry name" value="Threonyl-trna Synthetase, Chain A, domain 2"/>
    <property type="match status" value="1"/>
</dbReference>
<evidence type="ECO:0000313" key="10">
    <source>
        <dbReference type="EMBL" id="TPX76479.1"/>
    </source>
</evidence>
<protein>
    <submittedName>
        <fullName evidence="10">Alanine---tRNA ligase</fullName>
    </submittedName>
</protein>
<comment type="similarity">
    <text evidence="2">Belongs to the SDA1 family.</text>
</comment>
<evidence type="ECO:0000256" key="4">
    <source>
        <dbReference type="ARBA" id="ARBA00022448"/>
    </source>
</evidence>
<feature type="compositionally biased region" description="Basic and acidic residues" evidence="8">
    <location>
        <begin position="1108"/>
        <end position="1135"/>
    </location>
</feature>
<comment type="subcellular location">
    <subcellularLocation>
        <location evidence="1">Nucleus</location>
    </subcellularLocation>
</comment>
<dbReference type="SMART" id="SM00863">
    <property type="entry name" value="tRNA_SAD"/>
    <property type="match status" value="1"/>
</dbReference>
<dbReference type="AlphaFoldDB" id="A0A507FJ97"/>
<dbReference type="InterPro" id="IPR016024">
    <property type="entry name" value="ARM-type_fold"/>
</dbReference>
<dbReference type="PANTHER" id="PTHR12730:SF0">
    <property type="entry name" value="PROTEIN SDA1 HOMOLOG"/>
    <property type="match status" value="1"/>
</dbReference>
<dbReference type="STRING" id="246404.A0A507FJ97"/>
<dbReference type="EMBL" id="QEAP01000046">
    <property type="protein sequence ID" value="TPX76479.1"/>
    <property type="molecule type" value="Genomic_DNA"/>
</dbReference>
<dbReference type="GO" id="GO:0042273">
    <property type="term" value="P:ribosomal large subunit biogenesis"/>
    <property type="evidence" value="ECO:0007669"/>
    <property type="project" value="InterPro"/>
</dbReference>
<dbReference type="InterPro" id="IPR027312">
    <property type="entry name" value="Sda1"/>
</dbReference>
<feature type="compositionally biased region" description="Acidic residues" evidence="8">
    <location>
        <begin position="1075"/>
        <end position="1085"/>
    </location>
</feature>
<dbReference type="InterPro" id="IPR009000">
    <property type="entry name" value="Transl_B-barrel_sf"/>
</dbReference>
<dbReference type="Pfam" id="PF21638">
    <property type="entry name" value="SDA1_C"/>
    <property type="match status" value="1"/>
</dbReference>
<gene>
    <name evidence="10" type="primary">ALA1</name>
    <name evidence="10" type="ORF">CcCBS67573_g02269</name>
</gene>
<dbReference type="Pfam" id="PF05285">
    <property type="entry name" value="SDA1_dom"/>
    <property type="match status" value="1"/>
</dbReference>
<evidence type="ECO:0000256" key="7">
    <source>
        <dbReference type="ARBA" id="ARBA00023242"/>
    </source>
</evidence>
<dbReference type="PANTHER" id="PTHR12730">
    <property type="entry name" value="HSDA/SDA1-RELATED"/>
    <property type="match status" value="1"/>
</dbReference>
<dbReference type="OrthoDB" id="2196187at2759"/>
<sequence length="1187" mass="131474">MIAQVGNLACQKDSYRKTLEATVVSIEKSTDGSSLDVVLSDTVLFPTGGGQWNDLGSISGLKVTDVFRKGMDPVHRVVAPAADSPQQALQVGQVVTAEVDWTRRFDVMQQHSGQHLLSAIAGRDFGLETVAWALGEDKSCIEVDLSQRKAPTEAELAALEEAVNSAIRKSLPFSVHVSDSVSDGGAPSKLPSDLAGGVIRHIRIGELDDNPCCGTHVSSTAELQCLKLLHTEKVRGKNMRLYFLFGNRVLSTLHACVSRDRAIGAQLCAGPDAFTEKIGLLQSSLKTLTKVNKTQLKELAEAAAKRMAAFADNLGENSGVLVLAHHRDDADAEFLTILSKAASEKCPGAVFIFSIGAMNEGGAGLVVGPAGKEVEAVWKQFSIAMGSSMKGGGKGGRYQAKASSWLNRKAALEVVGASDFEIEALALNLAQLQNLVKRDAQSYKDEFKQQLRHWTASLAVFALDPAGGGETSGSNLGELISFLSHTVSCYPKDAAAVEFPEQLINLLQTSGQTLKPELRRSMVQALILLRNKDSISVTKTMPLFFSLFRVHDKELRKLLHSHIVADIKNANVKAKNNKLNKTLQNFMYTMLKDDHEIAARKSLEVMIELYTKNIWNDAKTVNVISEAVFSPHAKLASTAIHFFLGTHDEKKNEDDEDEGIDMESIRHKMQINKKKGSKSNMLEKAMATVKRKQRQKERAEVFNFSALHLLHSAQDFTDKLFARLKQITSNSNSFRYELRLAFINLISRLIGIHKLIILPFYTYLTPYLTPHQRQVPKLLAYTAQASHDLVPPETMQPVVQQIADKFIWTNAATEVVVAGLNATREICMRCPLAMSEDLLGSVIEDYKNHRDKGSAMALRALLSLYREVNPAMLKKKHRGKGASMNMAEFKAPSYGSVNVMDMIDGADLLLEEEEHMRNGGDADTSEPGDGWEGWEVASDSDDDEEDSKRKANAKAIVEVLDGDDDDDAEGWVDSDEDDEGGDDDGDEDDEEDEEDDEDEEKEKKAGPKQQKLAKQDARRNLEKKLETSPAKKQKVISSLTERILTDEDFLKMRELSANRKAEVMSGVRKSRVQELMDEDDEENGEAADRDVVDVRRITSGVKRKMTYQERVEHIQEGREGRDKFGSRMGQKKAEHGGSTTNREKSKKTKAFQMIAHKRSVVGKAKRSLREKQQVLRNHITKQKKKGF</sequence>
<feature type="compositionally biased region" description="Basic residues" evidence="8">
    <location>
        <begin position="1178"/>
        <end position="1187"/>
    </location>
</feature>
<feature type="region of interest" description="Disordered" evidence="8">
    <location>
        <begin position="1108"/>
        <end position="1187"/>
    </location>
</feature>
<dbReference type="SUPFAM" id="SSF50447">
    <property type="entry name" value="Translation proteins"/>
    <property type="match status" value="1"/>
</dbReference>
<dbReference type="GO" id="GO:0003676">
    <property type="term" value="F:nucleic acid binding"/>
    <property type="evidence" value="ECO:0007669"/>
    <property type="project" value="InterPro"/>
</dbReference>
<feature type="region of interest" description="Disordered" evidence="8">
    <location>
        <begin position="1060"/>
        <end position="1087"/>
    </location>
</feature>
<dbReference type="Proteomes" id="UP000320333">
    <property type="component" value="Unassembled WGS sequence"/>
</dbReference>